<dbReference type="InterPro" id="IPR050516">
    <property type="entry name" value="Olfactory_GPCR"/>
</dbReference>
<evidence type="ECO:0000313" key="13">
    <source>
        <dbReference type="Proteomes" id="UP001652622"/>
    </source>
</evidence>
<dbReference type="OMA" id="VIREDPH"/>
<dbReference type="InterPro" id="IPR000276">
    <property type="entry name" value="GPCR_Rhodpsn"/>
</dbReference>
<dbReference type="CDD" id="cd15229">
    <property type="entry name" value="7tmA_OR8S1-like"/>
    <property type="match status" value="1"/>
</dbReference>
<feature type="transmembrane region" description="Helical" evidence="11">
    <location>
        <begin position="23"/>
        <end position="46"/>
    </location>
</feature>
<keyword evidence="11" id="KW-0716">Sensory transduction</keyword>
<dbReference type="GeneID" id="117668788"/>
<feature type="transmembrane region" description="Helical" evidence="11">
    <location>
        <begin position="89"/>
        <end position="118"/>
    </location>
</feature>
<evidence type="ECO:0000259" key="12">
    <source>
        <dbReference type="PROSITE" id="PS50262"/>
    </source>
</evidence>
<feature type="transmembrane region" description="Helical" evidence="11">
    <location>
        <begin position="139"/>
        <end position="156"/>
    </location>
</feature>
<reference evidence="14" key="1">
    <citation type="submission" date="2025-08" db="UniProtKB">
        <authorList>
            <consortium name="RefSeq"/>
        </authorList>
    </citation>
    <scope>IDENTIFICATION</scope>
    <source>
        <tissue evidence="14">Blood</tissue>
    </source>
</reference>
<dbReference type="GO" id="GO:0004984">
    <property type="term" value="F:olfactory receptor activity"/>
    <property type="evidence" value="ECO:0007669"/>
    <property type="project" value="InterPro"/>
</dbReference>
<feature type="transmembrane region" description="Helical" evidence="11">
    <location>
        <begin position="240"/>
        <end position="259"/>
    </location>
</feature>
<dbReference type="PANTHER" id="PTHR26452">
    <property type="entry name" value="OLFACTORY RECEPTOR"/>
    <property type="match status" value="1"/>
</dbReference>
<evidence type="ECO:0000256" key="2">
    <source>
        <dbReference type="ARBA" id="ARBA00022475"/>
    </source>
</evidence>
<keyword evidence="3 10" id="KW-0812">Transmembrane</keyword>
<sequence length="311" mass="35544">MENQTITTEFILLGLSSNPEIQMILFFVILIIYTITVLGNLLIILIIRTEHGLRTPMFFFLSHLAFVDICYSTVTVPKMLGNYIANKKAISLVGCIVQIFSFIHFACVDFFLLSVMAFDRYVAICNPLHYLIIMKKQMCRQLVGGSWIMGFLDALINSLPLKYLKFCWVPSINHYTCELPLLLSLSCSKTFTNYMFLLGSVIIFAFTPFFLIVVSYIYIISSILRINSAKGRSKAFSTCSSHLIVVCMFLFSAFFRYLNPSSQSPTDLEKVISIQYTVLTPMLNPIIYSLKNKDIKMAVRKKWQNLGKMSM</sequence>
<keyword evidence="9 10" id="KW-0807">Transducer</keyword>
<feature type="domain" description="G-protein coupled receptors family 1 profile" evidence="12">
    <location>
        <begin position="39"/>
        <end position="288"/>
    </location>
</feature>
<evidence type="ECO:0000256" key="1">
    <source>
        <dbReference type="ARBA" id="ARBA00004651"/>
    </source>
</evidence>
<gene>
    <name evidence="14" type="primary">LOC117668788</name>
</gene>
<dbReference type="AlphaFoldDB" id="A0A6P9CHX2"/>
<dbReference type="SUPFAM" id="SSF81321">
    <property type="entry name" value="Family A G protein-coupled receptor-like"/>
    <property type="match status" value="1"/>
</dbReference>
<evidence type="ECO:0000256" key="11">
    <source>
        <dbReference type="RuleBase" id="RU363047"/>
    </source>
</evidence>
<protein>
    <recommendedName>
        <fullName evidence="11">Olfactory receptor</fullName>
    </recommendedName>
</protein>
<dbReference type="InterPro" id="IPR000725">
    <property type="entry name" value="Olfact_rcpt"/>
</dbReference>
<dbReference type="RefSeq" id="XP_034278741.1">
    <property type="nucleotide sequence ID" value="XM_034422850.1"/>
</dbReference>
<organism evidence="13 14">
    <name type="scientific">Pantherophis guttatus</name>
    <name type="common">Corn snake</name>
    <name type="synonym">Elaphe guttata</name>
    <dbReference type="NCBI Taxonomy" id="94885"/>
    <lineage>
        <taxon>Eukaryota</taxon>
        <taxon>Metazoa</taxon>
        <taxon>Chordata</taxon>
        <taxon>Craniata</taxon>
        <taxon>Vertebrata</taxon>
        <taxon>Euteleostomi</taxon>
        <taxon>Lepidosauria</taxon>
        <taxon>Squamata</taxon>
        <taxon>Bifurcata</taxon>
        <taxon>Unidentata</taxon>
        <taxon>Episquamata</taxon>
        <taxon>Toxicofera</taxon>
        <taxon>Serpentes</taxon>
        <taxon>Colubroidea</taxon>
        <taxon>Colubridae</taxon>
        <taxon>Colubrinae</taxon>
        <taxon>Pantherophis</taxon>
    </lineage>
</organism>
<dbReference type="Gene3D" id="1.20.1070.10">
    <property type="entry name" value="Rhodopsin 7-helix transmembrane proteins"/>
    <property type="match status" value="1"/>
</dbReference>
<keyword evidence="4 11" id="KW-0552">Olfaction</keyword>
<dbReference type="PROSITE" id="PS50262">
    <property type="entry name" value="G_PROTEIN_RECEP_F1_2"/>
    <property type="match status" value="1"/>
</dbReference>
<evidence type="ECO:0000256" key="3">
    <source>
        <dbReference type="ARBA" id="ARBA00022692"/>
    </source>
</evidence>
<dbReference type="InterPro" id="IPR017452">
    <property type="entry name" value="GPCR_Rhodpsn_7TM"/>
</dbReference>
<comment type="similarity">
    <text evidence="10">Belongs to the G-protein coupled receptor 1 family.</text>
</comment>
<feature type="transmembrane region" description="Helical" evidence="11">
    <location>
        <begin position="194"/>
        <end position="219"/>
    </location>
</feature>
<feature type="transmembrane region" description="Helical" evidence="11">
    <location>
        <begin position="271"/>
        <end position="290"/>
    </location>
</feature>
<dbReference type="GO" id="GO:0005886">
    <property type="term" value="C:plasma membrane"/>
    <property type="evidence" value="ECO:0007669"/>
    <property type="project" value="UniProtKB-SubCell"/>
</dbReference>
<keyword evidence="13" id="KW-1185">Reference proteome</keyword>
<dbReference type="FunFam" id="1.20.1070.10:FF:000015">
    <property type="entry name" value="Olfactory receptor"/>
    <property type="match status" value="1"/>
</dbReference>
<dbReference type="GO" id="GO:0004930">
    <property type="term" value="F:G protein-coupled receptor activity"/>
    <property type="evidence" value="ECO:0007669"/>
    <property type="project" value="UniProtKB-KW"/>
</dbReference>
<dbReference type="PRINTS" id="PR00245">
    <property type="entry name" value="OLFACTORYR"/>
</dbReference>
<evidence type="ECO:0000256" key="10">
    <source>
        <dbReference type="RuleBase" id="RU000688"/>
    </source>
</evidence>
<keyword evidence="5 11" id="KW-1133">Transmembrane helix</keyword>
<keyword evidence="2 11" id="KW-1003">Cell membrane</keyword>
<evidence type="ECO:0000256" key="7">
    <source>
        <dbReference type="ARBA" id="ARBA00023136"/>
    </source>
</evidence>
<name>A0A6P9CHX2_PANGU</name>
<evidence type="ECO:0000256" key="4">
    <source>
        <dbReference type="ARBA" id="ARBA00022725"/>
    </source>
</evidence>
<evidence type="ECO:0000256" key="6">
    <source>
        <dbReference type="ARBA" id="ARBA00023040"/>
    </source>
</evidence>
<dbReference type="Proteomes" id="UP001652622">
    <property type="component" value="Unplaced"/>
</dbReference>
<evidence type="ECO:0000256" key="8">
    <source>
        <dbReference type="ARBA" id="ARBA00023170"/>
    </source>
</evidence>
<comment type="subcellular location">
    <subcellularLocation>
        <location evidence="1 11">Cell membrane</location>
        <topology evidence="1 11">Multi-pass membrane protein</topology>
    </subcellularLocation>
</comment>
<keyword evidence="6 10" id="KW-0297">G-protein coupled receptor</keyword>
<evidence type="ECO:0000256" key="9">
    <source>
        <dbReference type="ARBA" id="ARBA00023224"/>
    </source>
</evidence>
<dbReference type="PROSITE" id="PS00237">
    <property type="entry name" value="G_PROTEIN_RECEP_F1_1"/>
    <property type="match status" value="1"/>
</dbReference>
<feature type="transmembrane region" description="Helical" evidence="11">
    <location>
        <begin position="58"/>
        <end position="77"/>
    </location>
</feature>
<dbReference type="Pfam" id="PF13853">
    <property type="entry name" value="7tm_4"/>
    <property type="match status" value="1"/>
</dbReference>
<dbReference type="KEGG" id="pgut:117668788"/>
<evidence type="ECO:0000256" key="5">
    <source>
        <dbReference type="ARBA" id="ARBA00022989"/>
    </source>
</evidence>
<keyword evidence="7 11" id="KW-0472">Membrane</keyword>
<evidence type="ECO:0000313" key="14">
    <source>
        <dbReference type="RefSeq" id="XP_034278741.1"/>
    </source>
</evidence>
<dbReference type="InParanoid" id="A0A6P9CHX2"/>
<proteinExistence type="inferred from homology"/>
<accession>A0A6P9CHX2</accession>
<dbReference type="PRINTS" id="PR00237">
    <property type="entry name" value="GPCRRHODOPSN"/>
</dbReference>
<keyword evidence="8 10" id="KW-0675">Receptor</keyword>